<evidence type="ECO:0000313" key="3">
    <source>
        <dbReference type="Proteomes" id="UP001161757"/>
    </source>
</evidence>
<evidence type="ECO:0000256" key="1">
    <source>
        <dbReference type="SAM" id="Phobius"/>
    </source>
</evidence>
<reference evidence="2" key="1">
    <citation type="submission" date="2023-01" db="EMBL/GenBank/DDBJ databases">
        <title>Exophiala dermititidis isolated from Cystic Fibrosis Patient.</title>
        <authorList>
            <person name="Kurbessoian T."/>
            <person name="Crocker A."/>
            <person name="Murante D."/>
            <person name="Hogan D.A."/>
            <person name="Stajich J.E."/>
        </authorList>
    </citation>
    <scope>NUCLEOTIDE SEQUENCE</scope>
    <source>
        <strain evidence="2">Ex8</strain>
    </source>
</reference>
<evidence type="ECO:0000313" key="2">
    <source>
        <dbReference type="EMBL" id="KAJ8986356.1"/>
    </source>
</evidence>
<accession>A0AAN6IT01</accession>
<dbReference type="Proteomes" id="UP001161757">
    <property type="component" value="Unassembled WGS sequence"/>
</dbReference>
<protein>
    <submittedName>
        <fullName evidence="2">Uncharacterized protein</fullName>
    </submittedName>
</protein>
<keyword evidence="1" id="KW-0472">Membrane</keyword>
<dbReference type="EMBL" id="JAJGCB010000041">
    <property type="protein sequence ID" value="KAJ8986356.1"/>
    <property type="molecule type" value="Genomic_DNA"/>
</dbReference>
<keyword evidence="1" id="KW-1133">Transmembrane helix</keyword>
<gene>
    <name evidence="2" type="ORF">HRR80_009537</name>
</gene>
<dbReference type="AlphaFoldDB" id="A0AAN6IT01"/>
<name>A0AAN6IT01_EXODE</name>
<proteinExistence type="predicted"/>
<keyword evidence="1" id="KW-0812">Transmembrane</keyword>
<sequence>MGSSEPNRPIHPMYVVDPETHTEALPYRPSHPTSLEKIYRRACCGSPGGILLWGLGLLAAIVVPIVVLYARGNLSHNAANAGPVAAAETTTPTPSTLISTVTDTAPASTPTPPSTTTSTFLTISTTTTTLTSISTDTAVSTETATTTETTVSVSVSTVTYSPPVPSTVLTTMSITTTATSTATTGTTAPTFVVSVAESKDPAGATVTVKESPSSSASPSLVTSYSTTITTLSPSSSFHGVMTTRFLTPVTGPLLHPSNVDTATAHLDAGSREPEPVPSCSAGNCAKKQGPNKACSGSPTDMQCQQICRETEGCGELTLLVWQDSKVCCEYCEC</sequence>
<organism evidence="2 3">
    <name type="scientific">Exophiala dermatitidis</name>
    <name type="common">Black yeast-like fungus</name>
    <name type="synonym">Wangiella dermatitidis</name>
    <dbReference type="NCBI Taxonomy" id="5970"/>
    <lineage>
        <taxon>Eukaryota</taxon>
        <taxon>Fungi</taxon>
        <taxon>Dikarya</taxon>
        <taxon>Ascomycota</taxon>
        <taxon>Pezizomycotina</taxon>
        <taxon>Eurotiomycetes</taxon>
        <taxon>Chaetothyriomycetidae</taxon>
        <taxon>Chaetothyriales</taxon>
        <taxon>Herpotrichiellaceae</taxon>
        <taxon>Exophiala</taxon>
    </lineage>
</organism>
<feature type="transmembrane region" description="Helical" evidence="1">
    <location>
        <begin position="50"/>
        <end position="70"/>
    </location>
</feature>
<comment type="caution">
    <text evidence="2">The sequence shown here is derived from an EMBL/GenBank/DDBJ whole genome shotgun (WGS) entry which is preliminary data.</text>
</comment>